<comment type="subcellular location">
    <subcellularLocation>
        <location evidence="1">Cell envelope</location>
    </subcellularLocation>
</comment>
<dbReference type="Pfam" id="PF13407">
    <property type="entry name" value="Peripla_BP_4"/>
    <property type="match status" value="1"/>
</dbReference>
<evidence type="ECO:0000313" key="7">
    <source>
        <dbReference type="Proteomes" id="UP000219182"/>
    </source>
</evidence>
<name>A0A2A6FL34_9HYPH</name>
<keyword evidence="7" id="KW-1185">Reference proteome</keyword>
<reference evidence="6 7" key="1">
    <citation type="submission" date="2017-09" db="EMBL/GenBank/DDBJ databases">
        <title>Mesorhizobum sanjuanii sp. nov. isolated from nodules of Lotus tenuis in saline-alkaline lowlands of Flooding Pampa.</title>
        <authorList>
            <person name="Sannazzaro A.I."/>
            <person name="Torres Tejerizo G.A."/>
            <person name="Fontana F."/>
            <person name="Cumpa Velazquez L.M."/>
            <person name="Hansen L."/>
            <person name="Pistorio M."/>
            <person name="Estrella M.J."/>
        </authorList>
    </citation>
    <scope>NUCLEOTIDE SEQUENCE [LARGE SCALE GENOMIC DNA]</scope>
    <source>
        <strain evidence="6 7">BSA136</strain>
    </source>
</reference>
<evidence type="ECO:0000259" key="5">
    <source>
        <dbReference type="Pfam" id="PF13407"/>
    </source>
</evidence>
<dbReference type="GO" id="GO:0030313">
    <property type="term" value="C:cell envelope"/>
    <property type="evidence" value="ECO:0007669"/>
    <property type="project" value="UniProtKB-SubCell"/>
</dbReference>
<accession>A0A2A6FL34</accession>
<sequence length="344" mass="37476">MQWEETMRLLKTTKWLAAACIALAGIVTASAQDKGLENPRSTTFRKTLEGKKVVFLPLSMGFDLTEGWAAVMRQQAKRLKYDFEIRDPAWSTDAGTRALQSLISEKPDLIVAHNPDIQSYARLLAQAQAAGIKVVQINLESNTQTDSYVGADWTEIGEQAAQAVVDKCSPGKGASTKVAIDTGVPTAASDVFQLDGIYRVLNQHPDIQVVSQQATEYNPEKARSIMETVLQQHPDLCGAIGIWDNQDTGTASAIQQAGKGDQVFLVTSGGGNKVGCENVEKGLFNLYISYNVPLQGEILNAEIARLLLSDGTAGENKTLYFNPLTQITKANVNQRNCWTLDDLK</sequence>
<dbReference type="CDD" id="cd01536">
    <property type="entry name" value="PBP1_ABC_sugar_binding-like"/>
    <property type="match status" value="1"/>
</dbReference>
<feature type="signal peptide" evidence="4">
    <location>
        <begin position="1"/>
        <end position="31"/>
    </location>
</feature>
<evidence type="ECO:0000256" key="4">
    <source>
        <dbReference type="SAM" id="SignalP"/>
    </source>
</evidence>
<feature type="chain" id="PRO_5012721037" evidence="4">
    <location>
        <begin position="32"/>
        <end position="344"/>
    </location>
</feature>
<comment type="similarity">
    <text evidence="2">Belongs to the bacterial solute-binding protein 2 family.</text>
</comment>
<organism evidence="6 7">
    <name type="scientific">Mesorhizobium sanjuanii</name>
    <dbReference type="NCBI Taxonomy" id="2037900"/>
    <lineage>
        <taxon>Bacteria</taxon>
        <taxon>Pseudomonadati</taxon>
        <taxon>Pseudomonadota</taxon>
        <taxon>Alphaproteobacteria</taxon>
        <taxon>Hyphomicrobiales</taxon>
        <taxon>Phyllobacteriaceae</taxon>
        <taxon>Mesorhizobium</taxon>
    </lineage>
</organism>
<dbReference type="InterPro" id="IPR025997">
    <property type="entry name" value="SBP_2_dom"/>
</dbReference>
<dbReference type="PANTHER" id="PTHR46847">
    <property type="entry name" value="D-ALLOSE-BINDING PERIPLASMIC PROTEIN-RELATED"/>
    <property type="match status" value="1"/>
</dbReference>
<dbReference type="PANTHER" id="PTHR46847:SF1">
    <property type="entry name" value="D-ALLOSE-BINDING PERIPLASMIC PROTEIN-RELATED"/>
    <property type="match status" value="1"/>
</dbReference>
<dbReference type="AlphaFoldDB" id="A0A2A6FL34"/>
<gene>
    <name evidence="6" type="ORF">CN311_04110</name>
</gene>
<dbReference type="SUPFAM" id="SSF53822">
    <property type="entry name" value="Periplasmic binding protein-like I"/>
    <property type="match status" value="1"/>
</dbReference>
<evidence type="ECO:0000256" key="2">
    <source>
        <dbReference type="ARBA" id="ARBA00007639"/>
    </source>
</evidence>
<dbReference type="InterPro" id="IPR028082">
    <property type="entry name" value="Peripla_BP_I"/>
</dbReference>
<evidence type="ECO:0000256" key="3">
    <source>
        <dbReference type="ARBA" id="ARBA00022729"/>
    </source>
</evidence>
<protein>
    <submittedName>
        <fullName evidence="6">ABC transporter substrate-binding protein</fullName>
    </submittedName>
</protein>
<comment type="caution">
    <text evidence="6">The sequence shown here is derived from an EMBL/GenBank/DDBJ whole genome shotgun (WGS) entry which is preliminary data.</text>
</comment>
<dbReference type="Proteomes" id="UP000219182">
    <property type="component" value="Unassembled WGS sequence"/>
</dbReference>
<dbReference type="GO" id="GO:0030246">
    <property type="term" value="F:carbohydrate binding"/>
    <property type="evidence" value="ECO:0007669"/>
    <property type="project" value="UniProtKB-ARBA"/>
</dbReference>
<feature type="domain" description="Periplasmic binding protein" evidence="5">
    <location>
        <begin position="60"/>
        <end position="307"/>
    </location>
</feature>
<proteinExistence type="inferred from homology"/>
<keyword evidence="3 4" id="KW-0732">Signal</keyword>
<evidence type="ECO:0000256" key="1">
    <source>
        <dbReference type="ARBA" id="ARBA00004196"/>
    </source>
</evidence>
<dbReference type="EMBL" id="NWQG01000019">
    <property type="protein sequence ID" value="PDQ22366.1"/>
    <property type="molecule type" value="Genomic_DNA"/>
</dbReference>
<evidence type="ECO:0000313" key="6">
    <source>
        <dbReference type="EMBL" id="PDQ22366.1"/>
    </source>
</evidence>
<dbReference type="Gene3D" id="3.40.50.2300">
    <property type="match status" value="2"/>
</dbReference>